<dbReference type="GO" id="GO:0003723">
    <property type="term" value="F:RNA binding"/>
    <property type="evidence" value="ECO:0007669"/>
    <property type="project" value="InterPro"/>
</dbReference>
<dbReference type="InterPro" id="IPR001406">
    <property type="entry name" value="PsdUridine_synth_TruA"/>
</dbReference>
<organism evidence="9 10">
    <name type="scientific">Cyclobacterium xiamenense</name>
    <dbReference type="NCBI Taxonomy" id="1297121"/>
    <lineage>
        <taxon>Bacteria</taxon>
        <taxon>Pseudomonadati</taxon>
        <taxon>Bacteroidota</taxon>
        <taxon>Cytophagia</taxon>
        <taxon>Cytophagales</taxon>
        <taxon>Cyclobacteriaceae</taxon>
        <taxon>Cyclobacterium</taxon>
    </lineage>
</organism>
<keyword evidence="3 4" id="KW-0413">Isomerase</keyword>
<dbReference type="EMBL" id="FNZH01000008">
    <property type="protein sequence ID" value="SEJ67691.1"/>
    <property type="molecule type" value="Genomic_DNA"/>
</dbReference>
<comment type="subunit">
    <text evidence="4">Homodimer.</text>
</comment>
<evidence type="ECO:0000259" key="8">
    <source>
        <dbReference type="Pfam" id="PF01416"/>
    </source>
</evidence>
<evidence type="ECO:0000256" key="2">
    <source>
        <dbReference type="ARBA" id="ARBA00022694"/>
    </source>
</evidence>
<evidence type="ECO:0000256" key="3">
    <source>
        <dbReference type="ARBA" id="ARBA00023235"/>
    </source>
</evidence>
<dbReference type="HAMAP" id="MF_00171">
    <property type="entry name" value="TruA"/>
    <property type="match status" value="1"/>
</dbReference>
<reference evidence="10" key="1">
    <citation type="submission" date="2016-10" db="EMBL/GenBank/DDBJ databases">
        <authorList>
            <person name="Varghese N."/>
            <person name="Submissions S."/>
        </authorList>
    </citation>
    <scope>NUCLEOTIDE SEQUENCE [LARGE SCALE GENOMIC DNA]</scope>
    <source>
        <strain evidence="10">IBRC-M 10761</strain>
    </source>
</reference>
<dbReference type="Proteomes" id="UP000199403">
    <property type="component" value="Unassembled WGS sequence"/>
</dbReference>
<dbReference type="AlphaFoldDB" id="A0A1H7APV9"/>
<dbReference type="InterPro" id="IPR020095">
    <property type="entry name" value="PsdUridine_synth_TruA_C"/>
</dbReference>
<evidence type="ECO:0000256" key="5">
    <source>
        <dbReference type="PIRSR" id="PIRSR001430-1"/>
    </source>
</evidence>
<name>A0A1H7APV9_9BACT</name>
<sequence>MQSRPYTYLFRIQYLGLRYHGWQVQKGVKTIQGTLQRTFRYLLGHEDFTLLGASRTDSGVSCLNGAFELFLRQPSDPSTLLQEANENLPPDIRLLSCREVPASFNIIQDVSCKQYGYYFFFGEKPHPFQTGTVAYAGKTLDLSLMAQGAALFEGRHDFRRFCSPGKNTDDFQREIAYAAILSANHSLVPLTPENTFVFRVRSKGFLMHQVRRMAASLFLLGTREMSLEILESALLGRVASLLGPKAPAAGLVLEDLEFRNGSLDGE</sequence>
<dbReference type="GO" id="GO:0031119">
    <property type="term" value="P:tRNA pseudouridine synthesis"/>
    <property type="evidence" value="ECO:0007669"/>
    <property type="project" value="UniProtKB-UniRule"/>
</dbReference>
<feature type="domain" description="Pseudouridine synthase I TruA alpha/beta" evidence="8">
    <location>
        <begin position="149"/>
        <end position="258"/>
    </location>
</feature>
<dbReference type="PANTHER" id="PTHR11142:SF0">
    <property type="entry name" value="TRNA PSEUDOURIDINE SYNTHASE-LIKE 1"/>
    <property type="match status" value="1"/>
</dbReference>
<dbReference type="Pfam" id="PF01416">
    <property type="entry name" value="PseudoU_synth_1"/>
    <property type="match status" value="1"/>
</dbReference>
<dbReference type="OrthoDB" id="9811823at2"/>
<gene>
    <name evidence="4" type="primary">truA</name>
    <name evidence="9" type="ORF">SAMN05192553_10834</name>
</gene>
<dbReference type="Gene3D" id="3.30.70.660">
    <property type="entry name" value="Pseudouridine synthase I, catalytic domain, C-terminal subdomain"/>
    <property type="match status" value="1"/>
</dbReference>
<dbReference type="STRING" id="1416801.SAMN05192553_10834"/>
<comment type="function">
    <text evidence="4">Formation of pseudouridine at positions 38, 39 and 40 in the anticodon stem and loop of transfer RNAs.</text>
</comment>
<evidence type="ECO:0000256" key="1">
    <source>
        <dbReference type="ARBA" id="ARBA00009375"/>
    </source>
</evidence>
<comment type="similarity">
    <text evidence="1 4 7">Belongs to the tRNA pseudouridine synthase TruA family.</text>
</comment>
<dbReference type="RefSeq" id="WP_092177727.1">
    <property type="nucleotide sequence ID" value="NZ_FNZH01000008.1"/>
</dbReference>
<dbReference type="SUPFAM" id="SSF55120">
    <property type="entry name" value="Pseudouridine synthase"/>
    <property type="match status" value="1"/>
</dbReference>
<comment type="catalytic activity">
    <reaction evidence="4 7">
        <text>uridine(38/39/40) in tRNA = pseudouridine(38/39/40) in tRNA</text>
        <dbReference type="Rhea" id="RHEA:22376"/>
        <dbReference type="Rhea" id="RHEA-COMP:10085"/>
        <dbReference type="Rhea" id="RHEA-COMP:10087"/>
        <dbReference type="ChEBI" id="CHEBI:65314"/>
        <dbReference type="ChEBI" id="CHEBI:65315"/>
        <dbReference type="EC" id="5.4.99.12"/>
    </reaction>
</comment>
<keyword evidence="10" id="KW-1185">Reference proteome</keyword>
<dbReference type="Gene3D" id="3.30.70.580">
    <property type="entry name" value="Pseudouridine synthase I, catalytic domain, N-terminal subdomain"/>
    <property type="match status" value="1"/>
</dbReference>
<evidence type="ECO:0000313" key="9">
    <source>
        <dbReference type="EMBL" id="SEJ67691.1"/>
    </source>
</evidence>
<dbReference type="InterPro" id="IPR020103">
    <property type="entry name" value="PsdUridine_synth_cat_dom_sf"/>
</dbReference>
<accession>A0A1H7APV9</accession>
<dbReference type="EC" id="5.4.99.12" evidence="4"/>
<dbReference type="PANTHER" id="PTHR11142">
    <property type="entry name" value="PSEUDOURIDYLATE SYNTHASE"/>
    <property type="match status" value="1"/>
</dbReference>
<dbReference type="InterPro" id="IPR020094">
    <property type="entry name" value="TruA/RsuA/RluB/E/F_N"/>
</dbReference>
<dbReference type="InterPro" id="IPR020097">
    <property type="entry name" value="PsdUridine_synth_TruA_a/b_dom"/>
</dbReference>
<dbReference type="PIRSF" id="PIRSF001430">
    <property type="entry name" value="tRNA_psdUrid_synth"/>
    <property type="match status" value="1"/>
</dbReference>
<proteinExistence type="inferred from homology"/>
<dbReference type="GO" id="GO:0160147">
    <property type="term" value="F:tRNA pseudouridine(38-40) synthase activity"/>
    <property type="evidence" value="ECO:0007669"/>
    <property type="project" value="UniProtKB-EC"/>
</dbReference>
<evidence type="ECO:0000256" key="7">
    <source>
        <dbReference type="RuleBase" id="RU003792"/>
    </source>
</evidence>
<keyword evidence="2 4" id="KW-0819">tRNA processing</keyword>
<protein>
    <recommendedName>
        <fullName evidence="4">tRNA pseudouridine synthase A</fullName>
        <ecNumber evidence="4">5.4.99.12</ecNumber>
    </recommendedName>
    <alternativeName>
        <fullName evidence="4">tRNA pseudouridine(38-40) synthase</fullName>
    </alternativeName>
    <alternativeName>
        <fullName evidence="4">tRNA pseudouridylate synthase I</fullName>
    </alternativeName>
    <alternativeName>
        <fullName evidence="4">tRNA-uridine isomerase I</fullName>
    </alternativeName>
</protein>
<evidence type="ECO:0000256" key="4">
    <source>
        <dbReference type="HAMAP-Rule" id="MF_00171"/>
    </source>
</evidence>
<feature type="active site" description="Nucleophile" evidence="4 5">
    <location>
        <position position="57"/>
    </location>
</feature>
<comment type="caution">
    <text evidence="4">Lacks conserved residue(s) required for the propagation of feature annotation.</text>
</comment>
<evidence type="ECO:0000313" key="10">
    <source>
        <dbReference type="Proteomes" id="UP000199403"/>
    </source>
</evidence>
<feature type="binding site" evidence="4 6">
    <location>
        <position position="115"/>
    </location>
    <ligand>
        <name>substrate</name>
    </ligand>
</feature>
<evidence type="ECO:0000256" key="6">
    <source>
        <dbReference type="PIRSR" id="PIRSR001430-2"/>
    </source>
</evidence>